<name>A0A7R9ZD97_9CHLO</name>
<reference evidence="3" key="1">
    <citation type="submission" date="2021-01" db="EMBL/GenBank/DDBJ databases">
        <authorList>
            <person name="Corre E."/>
            <person name="Pelletier E."/>
            <person name="Niang G."/>
            <person name="Scheremetjew M."/>
            <person name="Finn R."/>
            <person name="Kale V."/>
            <person name="Holt S."/>
            <person name="Cochrane G."/>
            <person name="Meng A."/>
            <person name="Brown T."/>
            <person name="Cohen L."/>
        </authorList>
    </citation>
    <scope>NUCLEOTIDE SEQUENCE</scope>
    <source>
        <strain evidence="3">Clade-D-RCC2593</strain>
    </source>
</reference>
<protein>
    <submittedName>
        <fullName evidence="3">Uncharacterized protein</fullName>
    </submittedName>
</protein>
<organism evidence="3">
    <name type="scientific">Ostreococcus mediterraneus</name>
    <dbReference type="NCBI Taxonomy" id="1486918"/>
    <lineage>
        <taxon>Eukaryota</taxon>
        <taxon>Viridiplantae</taxon>
        <taxon>Chlorophyta</taxon>
        <taxon>Mamiellophyceae</taxon>
        <taxon>Mamiellales</taxon>
        <taxon>Bathycoccaceae</taxon>
        <taxon>Ostreococcus</taxon>
    </lineage>
</organism>
<evidence type="ECO:0000256" key="2">
    <source>
        <dbReference type="SAM" id="Coils"/>
    </source>
</evidence>
<keyword evidence="1 2" id="KW-0175">Coiled coil</keyword>
<accession>A0A7R9ZD97</accession>
<sequence length="815" mass="91037">MMGARWSSSSSASCGDGGDGSCALALEEVERRIGRLTRTARALEARKVALERDASEDDVSFARCAAESERARAEMSARKAREAREALTDARRAARETREEATRMACEKLAPMIASAREECEMLKDEIESGARRARALGESREASARRAREVEDACDGLRKVLRGENERASACKSAPSTVRGEKDAVFEVLCRARIDAAAMDTTAKALRRAENDAAQSMIQGERELLEIRSINARFDEQIGTTHQGLNDIEALVESESMSRDAIAAEGVRHELNRRACEKSLSRSKQLVIRDTRANAQLTYKINQALTHECAIAESVDELREMKLVLNLELETSAADTKHVIEDQRVLTLDVNTRREECKAELTKGDLLAHTVNVTLRGEIGDLEEDVAGARREEAARNHIQKCVIDKVARATKRQHIVQHNIDSLSQLTKIRDREIYDLKSCVEDARTRWAHFEQLTALAKTQRDAFATVAKKTVALAHALRLKNKDLESQKGTFELDMREKDVLVSKVRAETELLQRARDARRAQSDDLAHVVIRAQGDVDIGETEIQKLKDALKSGKVEQERLYGQAKSLVKSRQAVALELLDRNAELCQLCDRVATSEDVSRQCEEELASRVHECETLRRSVHDIERSLVIARRRAALIPEYEAEIASKSATLHEMQTSAENLSKRLEDPNEHVRWRLVHGPKGAEDQIDVASVNDKLASIGVRLEDKERELARQRLKCREIEEETARIQVHVNENADSALETTSALNRAKSKLSAIERALLAVVSELTMYRALTATLANEKSRNIAKVDALRLHIETQDASPPVVVSSRCT</sequence>
<dbReference type="AlphaFoldDB" id="A0A7R9ZD97"/>
<evidence type="ECO:0000256" key="1">
    <source>
        <dbReference type="ARBA" id="ARBA00023054"/>
    </source>
</evidence>
<feature type="coiled-coil region" evidence="2">
    <location>
        <begin position="26"/>
        <end position="133"/>
    </location>
</feature>
<dbReference type="EMBL" id="HBEE01000361">
    <property type="protein sequence ID" value="CAD8319267.1"/>
    <property type="molecule type" value="Transcribed_RNA"/>
</dbReference>
<proteinExistence type="predicted"/>
<dbReference type="PANTHER" id="PTHR32083">
    <property type="entry name" value="CILIA AND FLAGELLA-ASSOCIATED PROTEIN 58-RELATED"/>
    <property type="match status" value="1"/>
</dbReference>
<gene>
    <name evidence="3" type="ORF">OMED0937_LOCUS295</name>
</gene>
<evidence type="ECO:0000313" key="3">
    <source>
        <dbReference type="EMBL" id="CAD8319267.1"/>
    </source>
</evidence>